<dbReference type="FunFam" id="1.20.1250.20:FF:000218">
    <property type="entry name" value="facilitated trehalose transporter Tret1"/>
    <property type="match status" value="1"/>
</dbReference>
<dbReference type="PANTHER" id="PTHR48021">
    <property type="match status" value="1"/>
</dbReference>
<dbReference type="GO" id="GO:0005886">
    <property type="term" value="C:plasma membrane"/>
    <property type="evidence" value="ECO:0007669"/>
    <property type="project" value="UniProtKB-SubCell"/>
</dbReference>
<dbReference type="OrthoDB" id="6612291at2759"/>
<dbReference type="PROSITE" id="PS00217">
    <property type="entry name" value="SUGAR_TRANSPORT_2"/>
    <property type="match status" value="1"/>
</dbReference>
<evidence type="ECO:0000313" key="10">
    <source>
        <dbReference type="Proteomes" id="UP000515160"/>
    </source>
</evidence>
<dbReference type="Pfam" id="PF00083">
    <property type="entry name" value="Sugar_tr"/>
    <property type="match status" value="1"/>
</dbReference>
<feature type="transmembrane region" description="Helical" evidence="8">
    <location>
        <begin position="292"/>
        <end position="310"/>
    </location>
</feature>
<keyword evidence="5 8" id="KW-0812">Transmembrane</keyword>
<dbReference type="InterPro" id="IPR036259">
    <property type="entry name" value="MFS_trans_sf"/>
</dbReference>
<keyword evidence="3" id="KW-1003">Cell membrane</keyword>
<evidence type="ECO:0000259" key="9">
    <source>
        <dbReference type="PROSITE" id="PS50850"/>
    </source>
</evidence>
<dbReference type="RefSeq" id="XP_034102198.1">
    <property type="nucleotide sequence ID" value="XM_034246307.2"/>
</dbReference>
<dbReference type="GO" id="GO:0022857">
    <property type="term" value="F:transmembrane transporter activity"/>
    <property type="evidence" value="ECO:0007669"/>
    <property type="project" value="InterPro"/>
</dbReference>
<feature type="transmembrane region" description="Helical" evidence="8">
    <location>
        <begin position="250"/>
        <end position="272"/>
    </location>
</feature>
<name>A0A6P8WS66_DROAB</name>
<sequence>MSTVFDLPGGQNQYVAGFFASLGALSFGASIGWSAPAQYFILKKDACGFSVDLDDYGWICSAVWLGCFIIVIPSGWLASLWGRKTVMLLAVPLYLGSWALIIFALNRYMLMLGRFLQGVPGGCYVLTVPLYCTEIAQLGQKETLGAFFSIFYVLGILYAYVVGAFHSYKYLNYACAILPFLFLITFVWMPESPVYYLMRLKPLKAEKSLRWLRNQNVALELIDLQTQVKKVSMDLAASWQSMRLRSTWRALFICIGLMFFKIFSGGTAIITYSTALYRLSKTDFGFESEMSTVVGGIVLVMFSIVSVSLLKCVGRRTLLMFSAFLVALCNSLIAIYFYLTNRKMYYMDKLNWLPFFALTSLIGFYALGLGTLIYVIVFDLFLVGFQTIGKGIVWTCFAFFAFLNVKSVLIIAIIWGLKETFWTSTVFAIFSWIFIYFMLPETKDLTPEEIQVKLQSNKWFLGLPKK</sequence>
<keyword evidence="2" id="KW-0813">Transport</keyword>
<evidence type="ECO:0000256" key="4">
    <source>
        <dbReference type="ARBA" id="ARBA00022597"/>
    </source>
</evidence>
<dbReference type="InterPro" id="IPR050549">
    <property type="entry name" value="MFS_Trehalose_Transporter"/>
</dbReference>
<feature type="transmembrane region" description="Helical" evidence="8">
    <location>
        <begin position="352"/>
        <end position="385"/>
    </location>
</feature>
<accession>A0A6P8WS66</accession>
<evidence type="ECO:0000313" key="11">
    <source>
        <dbReference type="RefSeq" id="XP_034102198.1"/>
    </source>
</evidence>
<feature type="transmembrane region" description="Helical" evidence="8">
    <location>
        <begin position="12"/>
        <end position="36"/>
    </location>
</feature>
<feature type="transmembrane region" description="Helical" evidence="8">
    <location>
        <begin position="421"/>
        <end position="439"/>
    </location>
</feature>
<keyword evidence="7 8" id="KW-0472">Membrane</keyword>
<dbReference type="AlphaFoldDB" id="A0A6P8WS66"/>
<dbReference type="SUPFAM" id="SSF103473">
    <property type="entry name" value="MFS general substrate transporter"/>
    <property type="match status" value="1"/>
</dbReference>
<feature type="transmembrane region" description="Helical" evidence="8">
    <location>
        <begin position="392"/>
        <end position="415"/>
    </location>
</feature>
<evidence type="ECO:0000256" key="7">
    <source>
        <dbReference type="ARBA" id="ARBA00023136"/>
    </source>
</evidence>
<evidence type="ECO:0000256" key="5">
    <source>
        <dbReference type="ARBA" id="ARBA00022692"/>
    </source>
</evidence>
<evidence type="ECO:0000256" key="6">
    <source>
        <dbReference type="ARBA" id="ARBA00022989"/>
    </source>
</evidence>
<dbReference type="Gene3D" id="1.20.1250.20">
    <property type="entry name" value="MFS general substrate transporter like domains"/>
    <property type="match status" value="1"/>
</dbReference>
<dbReference type="Proteomes" id="UP000515160">
    <property type="component" value="Chromosome 3"/>
</dbReference>
<feature type="domain" description="Major facilitator superfamily (MFS) profile" evidence="9">
    <location>
        <begin position="16"/>
        <end position="443"/>
    </location>
</feature>
<keyword evidence="4" id="KW-0762">Sugar transport</keyword>
<reference evidence="11" key="1">
    <citation type="submission" date="2025-08" db="UniProtKB">
        <authorList>
            <consortium name="RefSeq"/>
        </authorList>
    </citation>
    <scope>IDENTIFICATION</scope>
    <source>
        <strain evidence="11">15112-1751.03</strain>
        <tissue evidence="11">Whole Adult</tissue>
    </source>
</reference>
<feature type="transmembrane region" description="Helical" evidence="8">
    <location>
        <begin position="317"/>
        <end position="340"/>
    </location>
</feature>
<comment type="subcellular location">
    <subcellularLocation>
        <location evidence="1">Cell membrane</location>
        <topology evidence="1">Multi-pass membrane protein</topology>
    </subcellularLocation>
</comment>
<evidence type="ECO:0000256" key="2">
    <source>
        <dbReference type="ARBA" id="ARBA00022448"/>
    </source>
</evidence>
<feature type="transmembrane region" description="Helical" evidence="8">
    <location>
        <begin position="144"/>
        <end position="164"/>
    </location>
</feature>
<evidence type="ECO:0000256" key="1">
    <source>
        <dbReference type="ARBA" id="ARBA00004651"/>
    </source>
</evidence>
<keyword evidence="6 8" id="KW-1133">Transmembrane helix</keyword>
<evidence type="ECO:0000256" key="3">
    <source>
        <dbReference type="ARBA" id="ARBA00022475"/>
    </source>
</evidence>
<gene>
    <name evidence="11" type="primary">LOC117566765</name>
</gene>
<feature type="transmembrane region" description="Helical" evidence="8">
    <location>
        <begin position="56"/>
        <end position="78"/>
    </location>
</feature>
<organism evidence="10 11">
    <name type="scientific">Drosophila albomicans</name>
    <name type="common">Fruit fly</name>
    <dbReference type="NCBI Taxonomy" id="7291"/>
    <lineage>
        <taxon>Eukaryota</taxon>
        <taxon>Metazoa</taxon>
        <taxon>Ecdysozoa</taxon>
        <taxon>Arthropoda</taxon>
        <taxon>Hexapoda</taxon>
        <taxon>Insecta</taxon>
        <taxon>Pterygota</taxon>
        <taxon>Neoptera</taxon>
        <taxon>Endopterygota</taxon>
        <taxon>Diptera</taxon>
        <taxon>Brachycera</taxon>
        <taxon>Muscomorpha</taxon>
        <taxon>Ephydroidea</taxon>
        <taxon>Drosophilidae</taxon>
        <taxon>Drosophila</taxon>
    </lineage>
</organism>
<protein>
    <submittedName>
        <fullName evidence="11">Facilitated trehalose transporter Tret1-like</fullName>
    </submittedName>
</protein>
<evidence type="ECO:0000256" key="8">
    <source>
        <dbReference type="SAM" id="Phobius"/>
    </source>
</evidence>
<dbReference type="PANTHER" id="PTHR48021:SF1">
    <property type="entry name" value="GH07001P-RELATED"/>
    <property type="match status" value="1"/>
</dbReference>
<keyword evidence="10" id="KW-1185">Reference proteome</keyword>
<feature type="transmembrane region" description="Helical" evidence="8">
    <location>
        <begin position="85"/>
        <end position="105"/>
    </location>
</feature>
<dbReference type="InterPro" id="IPR020846">
    <property type="entry name" value="MFS_dom"/>
</dbReference>
<dbReference type="InterPro" id="IPR005829">
    <property type="entry name" value="Sugar_transporter_CS"/>
</dbReference>
<dbReference type="InterPro" id="IPR005828">
    <property type="entry name" value="MFS_sugar_transport-like"/>
</dbReference>
<dbReference type="GeneID" id="117566765"/>
<feature type="transmembrane region" description="Helical" evidence="8">
    <location>
        <begin position="170"/>
        <end position="189"/>
    </location>
</feature>
<proteinExistence type="predicted"/>
<dbReference type="PROSITE" id="PS50850">
    <property type="entry name" value="MFS"/>
    <property type="match status" value="1"/>
</dbReference>